<dbReference type="Gene3D" id="3.10.20.10">
    <property type="match status" value="1"/>
</dbReference>
<protein>
    <recommendedName>
        <fullName evidence="4">Sulfur carrier protein FdhD</fullName>
    </recommendedName>
</protein>
<dbReference type="SUPFAM" id="SSF53927">
    <property type="entry name" value="Cytidine deaminase-like"/>
    <property type="match status" value="1"/>
</dbReference>
<dbReference type="PANTHER" id="PTHR30592:SF1">
    <property type="entry name" value="SULFUR CARRIER PROTEIN FDHD"/>
    <property type="match status" value="1"/>
</dbReference>
<keyword evidence="1" id="KW-0963">Cytoplasm</keyword>
<dbReference type="InterPro" id="IPR003786">
    <property type="entry name" value="FdhD"/>
</dbReference>
<dbReference type="AlphaFoldDB" id="A0A382M7M4"/>
<evidence type="ECO:0000256" key="1">
    <source>
        <dbReference type="ARBA" id="ARBA00022490"/>
    </source>
</evidence>
<dbReference type="HAMAP" id="MF_00187">
    <property type="entry name" value="FdhD"/>
    <property type="match status" value="1"/>
</dbReference>
<keyword evidence="2" id="KW-0501">Molybdenum cofactor biosynthesis</keyword>
<dbReference type="PANTHER" id="PTHR30592">
    <property type="entry name" value="FORMATE DEHYDROGENASE"/>
    <property type="match status" value="1"/>
</dbReference>
<dbReference type="GO" id="GO:0006777">
    <property type="term" value="P:Mo-molybdopterin cofactor biosynthetic process"/>
    <property type="evidence" value="ECO:0007669"/>
    <property type="project" value="UniProtKB-KW"/>
</dbReference>
<organism evidence="3">
    <name type="scientific">marine metagenome</name>
    <dbReference type="NCBI Taxonomy" id="408172"/>
    <lineage>
        <taxon>unclassified sequences</taxon>
        <taxon>metagenomes</taxon>
        <taxon>ecological metagenomes</taxon>
    </lineage>
</organism>
<accession>A0A382M7M4</accession>
<dbReference type="GO" id="GO:0016783">
    <property type="term" value="F:sulfurtransferase activity"/>
    <property type="evidence" value="ECO:0007669"/>
    <property type="project" value="InterPro"/>
</dbReference>
<dbReference type="NCBIfam" id="TIGR00129">
    <property type="entry name" value="fdhD_narQ"/>
    <property type="match status" value="1"/>
</dbReference>
<gene>
    <name evidence="3" type="ORF">METZ01_LOCUS297710</name>
</gene>
<dbReference type="EMBL" id="UINC01091805">
    <property type="protein sequence ID" value="SVC44856.1"/>
    <property type="molecule type" value="Genomic_DNA"/>
</dbReference>
<evidence type="ECO:0000313" key="3">
    <source>
        <dbReference type="EMBL" id="SVC44856.1"/>
    </source>
</evidence>
<name>A0A382M7M4_9ZZZZ</name>
<evidence type="ECO:0008006" key="4">
    <source>
        <dbReference type="Google" id="ProtNLM"/>
    </source>
</evidence>
<dbReference type="PIRSF" id="PIRSF015626">
    <property type="entry name" value="FdhD"/>
    <property type="match status" value="1"/>
</dbReference>
<dbReference type="NCBIfam" id="NF001943">
    <property type="entry name" value="PRK00724.1-2"/>
    <property type="match status" value="1"/>
</dbReference>
<sequence>MPTANEKPTDPKTSTTRILRWKQGVPGQAADDFLSREEPLEIRVKGESVAVTMRTPGHDEELALGFLLSEGVIAVPGDVLEVAPCQQGEAALHGNVLNVFLAPNVELDLAKLRRNVYASSSCGLCGKASIESVHGHFAPLAKREPFVAAETLLQLPVKLRAEQETFDKTGGLHAAGLFDAEGRLLTMREDVGRHNAVDKALGRSMLDRNFPLDDRVLMVSGRASFEILQKALAGRVPVICAVSAPSSLAVEFARESGQTLVGFLRGDTFNVYSHPERITGLGD</sequence>
<evidence type="ECO:0000256" key="2">
    <source>
        <dbReference type="ARBA" id="ARBA00023150"/>
    </source>
</evidence>
<reference evidence="3" key="1">
    <citation type="submission" date="2018-05" db="EMBL/GenBank/DDBJ databases">
        <authorList>
            <person name="Lanie J.A."/>
            <person name="Ng W.-L."/>
            <person name="Kazmierczak K.M."/>
            <person name="Andrzejewski T.M."/>
            <person name="Davidsen T.M."/>
            <person name="Wayne K.J."/>
            <person name="Tettelin H."/>
            <person name="Glass J.I."/>
            <person name="Rusch D."/>
            <person name="Podicherti R."/>
            <person name="Tsui H.-C.T."/>
            <person name="Winkler M.E."/>
        </authorList>
    </citation>
    <scope>NUCLEOTIDE SEQUENCE</scope>
</reference>
<dbReference type="Gene3D" id="3.40.140.10">
    <property type="entry name" value="Cytidine Deaminase, domain 2"/>
    <property type="match status" value="1"/>
</dbReference>
<dbReference type="InterPro" id="IPR016193">
    <property type="entry name" value="Cytidine_deaminase-like"/>
</dbReference>
<dbReference type="Pfam" id="PF02634">
    <property type="entry name" value="FdhD-NarQ"/>
    <property type="match status" value="1"/>
</dbReference>
<proteinExistence type="inferred from homology"/>